<evidence type="ECO:0000313" key="1">
    <source>
        <dbReference type="EMBL" id="CAB4151830.1"/>
    </source>
</evidence>
<protein>
    <submittedName>
        <fullName evidence="4">Large terminase protein</fullName>
    </submittedName>
</protein>
<organism evidence="4">
    <name type="scientific">uncultured Caudovirales phage</name>
    <dbReference type="NCBI Taxonomy" id="2100421"/>
    <lineage>
        <taxon>Viruses</taxon>
        <taxon>Duplodnaviria</taxon>
        <taxon>Heunggongvirae</taxon>
        <taxon>Uroviricota</taxon>
        <taxon>Caudoviricetes</taxon>
        <taxon>Peduoviridae</taxon>
        <taxon>Maltschvirus</taxon>
        <taxon>Maltschvirus maltsch</taxon>
    </lineage>
</organism>
<name>A0A6J7XFD1_9CAUD</name>
<gene>
    <name evidence="2" type="ORF">UFOVP1099_17</name>
    <name evidence="3" type="ORF">UFOVP1460_22</name>
    <name evidence="4" type="ORF">UFOVP1548_7</name>
    <name evidence="1" type="ORF">UFOVP582_37</name>
</gene>
<dbReference type="EMBL" id="LR797403">
    <property type="protein sequence ID" value="CAB4214208.1"/>
    <property type="molecule type" value="Genomic_DNA"/>
</dbReference>
<evidence type="ECO:0000313" key="2">
    <source>
        <dbReference type="EMBL" id="CAB4183890.1"/>
    </source>
</evidence>
<sequence>MDLTELLHESEWRKCRGPENATLEESVEAFSYFCSTYWYIKHPEKGRINLELRNAQIETIQIWMSERYSIVLKARQIGFSTLAAAYAFWLVYFASDRFVVMLSRTERESVKLLGKAKYGFRFLPQWMRERGPKQVTEHQLKMVFDNESAIESLPSSNDPARGESVYLVIVDEWAFLPNAEEAWASIEPVADVGGRVIGLSTANGSGNFYHQLWVGSQTGANKFKGIFFPWSADGERGQDWYDSKAKNMHSWQLHQEYPSFPEEAFIKSGNPVFDIQMLDDMTVVEPDRGYYHLFSDGNGEFRHTSEGEMSVWDFPRAESVYVIGADVAEGLSYGDYSSAHIIEANSGMVVATWHGRIEPDLFGELLSELGWWYNNALLGIESNNHGLTTLKASQKHGYKNLYRQRKLARVRPEATEILGWRTTSTSKPLAIDELSANMRENVIEIYDRLTIAELRTFVRKENGRTAGSPHDDRVISLAIANQMLKYVWLQEYRQDSPPPHNSLMWWEQHIFNGNQPNKTFIGSHNVRERTPFKR</sequence>
<dbReference type="InterPro" id="IPR027417">
    <property type="entry name" value="P-loop_NTPase"/>
</dbReference>
<evidence type="ECO:0000313" key="4">
    <source>
        <dbReference type="EMBL" id="CAB5228562.1"/>
    </source>
</evidence>
<dbReference type="EMBL" id="LR798393">
    <property type="protein sequence ID" value="CAB5228562.1"/>
    <property type="molecule type" value="Genomic_DNA"/>
</dbReference>
<reference evidence="4" key="1">
    <citation type="submission" date="2020-05" db="EMBL/GenBank/DDBJ databases">
        <authorList>
            <person name="Chiriac C."/>
            <person name="Salcher M."/>
            <person name="Ghai R."/>
            <person name="Kavagutti S V."/>
        </authorList>
    </citation>
    <scope>NUCLEOTIDE SEQUENCE</scope>
</reference>
<accession>A0A6J7XFD1</accession>
<proteinExistence type="predicted"/>
<dbReference type="EMBL" id="LR797057">
    <property type="protein sequence ID" value="CAB4183890.1"/>
    <property type="molecule type" value="Genomic_DNA"/>
</dbReference>
<dbReference type="Pfam" id="PF03237">
    <property type="entry name" value="Terminase_6N"/>
    <property type="match status" value="1"/>
</dbReference>
<evidence type="ECO:0000313" key="3">
    <source>
        <dbReference type="EMBL" id="CAB4214208.1"/>
    </source>
</evidence>
<dbReference type="Gene3D" id="3.30.420.240">
    <property type="match status" value="1"/>
</dbReference>
<dbReference type="EMBL" id="LR796571">
    <property type="protein sequence ID" value="CAB4151830.1"/>
    <property type="molecule type" value="Genomic_DNA"/>
</dbReference>
<dbReference type="Gene3D" id="3.40.50.300">
    <property type="entry name" value="P-loop containing nucleotide triphosphate hydrolases"/>
    <property type="match status" value="1"/>
</dbReference>